<keyword evidence="3 10" id="KW-0336">GPI-anchor</keyword>
<dbReference type="EMBL" id="VIFY01000096">
    <property type="protein sequence ID" value="TQB70758.1"/>
    <property type="molecule type" value="Genomic_DNA"/>
</dbReference>
<dbReference type="GO" id="GO:0071970">
    <property type="term" value="P:fungal-type cell wall (1-&gt;3)-beta-D-glucan biosynthetic process"/>
    <property type="evidence" value="ECO:0007669"/>
    <property type="project" value="TreeGrafter"/>
</dbReference>
<dbReference type="Gene3D" id="1.20.58.1040">
    <property type="match status" value="1"/>
</dbReference>
<dbReference type="Pfam" id="PF07983">
    <property type="entry name" value="X8"/>
    <property type="match status" value="1"/>
</dbReference>
<dbReference type="PANTHER" id="PTHR31468">
    <property type="entry name" value="1,3-BETA-GLUCANOSYLTRANSFERASE GAS1"/>
    <property type="match status" value="1"/>
</dbReference>
<comment type="caution">
    <text evidence="12">The sequence shown here is derived from an EMBL/GenBank/DDBJ whole genome shotgun (WGS) entry which is preliminary data.</text>
</comment>
<feature type="signal peptide" evidence="10">
    <location>
        <begin position="1"/>
        <end position="22"/>
    </location>
</feature>
<dbReference type="PANTHER" id="PTHR31468:SF2">
    <property type="entry name" value="1,3-BETA-GLUCANOSYLTRANSFERASE GAS1"/>
    <property type="match status" value="1"/>
</dbReference>
<dbReference type="InterPro" id="IPR004886">
    <property type="entry name" value="Glucanosyltransferase"/>
</dbReference>
<evidence type="ECO:0000256" key="8">
    <source>
        <dbReference type="ARBA" id="ARBA00023288"/>
    </source>
</evidence>
<dbReference type="FunFam" id="3.20.20.80:FF:000038">
    <property type="entry name" value="1,3-beta-glucanosyltransferase"/>
    <property type="match status" value="1"/>
</dbReference>
<dbReference type="SUPFAM" id="SSF51445">
    <property type="entry name" value="(Trans)glycosidases"/>
    <property type="match status" value="1"/>
</dbReference>
<evidence type="ECO:0000259" key="11">
    <source>
        <dbReference type="SMART" id="SM00768"/>
    </source>
</evidence>
<keyword evidence="8 10" id="KW-0449">Lipoprotein</keyword>
<dbReference type="InterPro" id="IPR012946">
    <property type="entry name" value="X8"/>
</dbReference>
<sequence length="537" mass="57233">MWTSSLFCKALAFGSLVASVAADVDPIVIKGSHFFYKTNGSEFFIRGVAYQQNVDASDSNSNLTYSDPLADVAGCKRDIPYLKELQTNVVRVYAIDPTQDHSECMQMLADAGIYVISDLSEPSLSINRISPSWNIELYNRYTSVIDALANYTNTLGFFAGNEVSNNNSNTDASAFVKAAVRDMKKYIASKNYRDIGVGYSADDDATIREQVREYFDCGTDAERIDFFGLNIYEWCGHSSYTTSGYANRTQDFSDYDVPVFFSEYGCNTVQPRSFDDVQALYGPEMTGVWSGGIVYMYFQEANDFGLVEVDGDSVKPLSDFTSLSSQLAKISPSSTNMAQYTPSKTANLACPTVDASWEASSKLPPTPDENVCNCMYSTLTCVPDSKLSDEDIGKLLGVVCGLSSSACDGVAANATNGEYGEYSMCGAKEQLGYALNAYYEEQGKDASACNFKGSATTQVASASGGCSAVLSSASAAVTASSTASGSAGSADSTASHSGSKGAAPSFRAPHVFGISDAFQIGAYAVTAVGTGLLMIVL</sequence>
<dbReference type="EC" id="2.4.1.-" evidence="10"/>
<keyword evidence="10 12" id="KW-0808">Transferase</keyword>
<reference evidence="12 13" key="1">
    <citation type="submission" date="2019-06" db="EMBL/GenBank/DDBJ databases">
        <title>Wine fermentation using esterase from Monascus purpureus.</title>
        <authorList>
            <person name="Geng C."/>
            <person name="Zhang Y."/>
        </authorList>
    </citation>
    <scope>NUCLEOTIDE SEQUENCE [LARGE SCALE GENOMIC DNA]</scope>
    <source>
        <strain evidence="12">HQ1</strain>
    </source>
</reference>
<dbReference type="GO" id="GO:0042124">
    <property type="term" value="F:1,3-beta-glucanosyltransferase activity"/>
    <property type="evidence" value="ECO:0007669"/>
    <property type="project" value="TreeGrafter"/>
</dbReference>
<dbReference type="Gene3D" id="3.20.20.80">
    <property type="entry name" value="Glycosidases"/>
    <property type="match status" value="1"/>
</dbReference>
<evidence type="ECO:0000256" key="5">
    <source>
        <dbReference type="ARBA" id="ARBA00023136"/>
    </source>
</evidence>
<evidence type="ECO:0000256" key="9">
    <source>
        <dbReference type="ARBA" id="ARBA00025026"/>
    </source>
</evidence>
<evidence type="ECO:0000256" key="3">
    <source>
        <dbReference type="ARBA" id="ARBA00022622"/>
    </source>
</evidence>
<keyword evidence="13" id="KW-1185">Reference proteome</keyword>
<keyword evidence="4 10" id="KW-0732">Signal</keyword>
<dbReference type="GO" id="GO:0005886">
    <property type="term" value="C:plasma membrane"/>
    <property type="evidence" value="ECO:0007669"/>
    <property type="project" value="UniProtKB-SubCell"/>
</dbReference>
<keyword evidence="6" id="KW-1015">Disulfide bond</keyword>
<evidence type="ECO:0000256" key="6">
    <source>
        <dbReference type="ARBA" id="ARBA00023157"/>
    </source>
</evidence>
<proteinExistence type="inferred from homology"/>
<dbReference type="Proteomes" id="UP000319663">
    <property type="component" value="Unassembled WGS sequence"/>
</dbReference>
<evidence type="ECO:0000256" key="2">
    <source>
        <dbReference type="ARBA" id="ARBA00007528"/>
    </source>
</evidence>
<dbReference type="Pfam" id="PF03198">
    <property type="entry name" value="Glyco_hydro_72"/>
    <property type="match status" value="1"/>
</dbReference>
<evidence type="ECO:0000313" key="12">
    <source>
        <dbReference type="EMBL" id="TQB70758.1"/>
    </source>
</evidence>
<evidence type="ECO:0000313" key="13">
    <source>
        <dbReference type="Proteomes" id="UP000319663"/>
    </source>
</evidence>
<dbReference type="SMART" id="SM00768">
    <property type="entry name" value="X8"/>
    <property type="match status" value="1"/>
</dbReference>
<gene>
    <name evidence="12" type="primary">GAS1_2</name>
    <name evidence="12" type="ORF">MPDQ_008105</name>
</gene>
<evidence type="ECO:0000256" key="10">
    <source>
        <dbReference type="RuleBase" id="RU361209"/>
    </source>
</evidence>
<dbReference type="GO" id="GO:0098552">
    <property type="term" value="C:side of membrane"/>
    <property type="evidence" value="ECO:0007669"/>
    <property type="project" value="UniProtKB-KW"/>
</dbReference>
<name>A0A507QUN0_MONPU</name>
<accession>A0A507QUN0</accession>
<evidence type="ECO:0000256" key="7">
    <source>
        <dbReference type="ARBA" id="ARBA00023180"/>
    </source>
</evidence>
<evidence type="ECO:0000256" key="4">
    <source>
        <dbReference type="ARBA" id="ARBA00022729"/>
    </source>
</evidence>
<feature type="chain" id="PRO_5021488571" description="1,3-beta-glucanosyltransferase" evidence="10">
    <location>
        <begin position="23"/>
        <end position="537"/>
    </location>
</feature>
<comment type="subcellular location">
    <subcellularLocation>
        <location evidence="1 10">Cell membrane</location>
        <topology evidence="1 10">Lipid-anchor</topology>
        <topology evidence="1 10">GPI-anchor</topology>
    </subcellularLocation>
</comment>
<dbReference type="AlphaFoldDB" id="A0A507QUN0"/>
<dbReference type="GO" id="GO:0031505">
    <property type="term" value="P:fungal-type cell wall organization"/>
    <property type="evidence" value="ECO:0007669"/>
    <property type="project" value="TreeGrafter"/>
</dbReference>
<feature type="domain" description="X8" evidence="11">
    <location>
        <begin position="379"/>
        <end position="468"/>
    </location>
</feature>
<evidence type="ECO:0000256" key="1">
    <source>
        <dbReference type="ARBA" id="ARBA00004609"/>
    </source>
</evidence>
<comment type="function">
    <text evidence="9">Splits internally a 1,3-beta-glucan molecule and transfers the newly generated reducing end (the donor) to the non-reducing end of another 1,3-beta-glucan molecule (the acceptor) forming a 1,3-beta linkage, resulting in the elongation of 1,3-beta-glucan chains in the cell wall. Involved in cell wall morphogenesis.</text>
</comment>
<organism evidence="12 13">
    <name type="scientific">Monascus purpureus</name>
    <name type="common">Red mold</name>
    <name type="synonym">Monascus anka</name>
    <dbReference type="NCBI Taxonomy" id="5098"/>
    <lineage>
        <taxon>Eukaryota</taxon>
        <taxon>Fungi</taxon>
        <taxon>Dikarya</taxon>
        <taxon>Ascomycota</taxon>
        <taxon>Pezizomycotina</taxon>
        <taxon>Eurotiomycetes</taxon>
        <taxon>Eurotiomycetidae</taxon>
        <taxon>Eurotiales</taxon>
        <taxon>Aspergillaceae</taxon>
        <taxon>Monascus</taxon>
    </lineage>
</organism>
<comment type="similarity">
    <text evidence="2 10">Belongs to the glycosyl hydrolase 72 family.</text>
</comment>
<dbReference type="InterPro" id="IPR017853">
    <property type="entry name" value="GH"/>
</dbReference>
<protein>
    <recommendedName>
        <fullName evidence="10">1,3-beta-glucanosyltransferase</fullName>
        <ecNumber evidence="10">2.4.1.-</ecNumber>
    </recommendedName>
</protein>
<keyword evidence="7" id="KW-0325">Glycoprotein</keyword>
<dbReference type="STRING" id="5098.A0A507QUN0"/>
<keyword evidence="5 10" id="KW-0472">Membrane</keyword>